<accession>A0AB94IWG9</accession>
<keyword evidence="7" id="KW-0963">Cytoplasm</keyword>
<keyword evidence="3 7" id="KW-0547">Nucleotide-binding</keyword>
<keyword evidence="12" id="KW-1185">Reference proteome</keyword>
<dbReference type="Pfam" id="PF00152">
    <property type="entry name" value="tRNA-synt_2"/>
    <property type="match status" value="1"/>
</dbReference>
<evidence type="ECO:0000256" key="4">
    <source>
        <dbReference type="ARBA" id="ARBA00022840"/>
    </source>
</evidence>
<dbReference type="EMBL" id="FP929056">
    <property type="protein sequence ID" value="CBL28044.1"/>
    <property type="molecule type" value="Genomic_DNA"/>
</dbReference>
<dbReference type="InterPro" id="IPR002313">
    <property type="entry name" value="Lys-tRNA-ligase_II"/>
</dbReference>
<name>A0AB94IWG9_9BACT</name>
<dbReference type="KEGG" id="sbr:SY1_06850"/>
<dbReference type="SUPFAM" id="SSF50249">
    <property type="entry name" value="Nucleic acid-binding proteins"/>
    <property type="match status" value="1"/>
</dbReference>
<dbReference type="InterPro" id="IPR045864">
    <property type="entry name" value="aa-tRNA-synth_II/BPL/LPL"/>
</dbReference>
<evidence type="ECO:0000256" key="1">
    <source>
        <dbReference type="ARBA" id="ARBA00022598"/>
    </source>
</evidence>
<dbReference type="EC" id="6.1.1.6" evidence="7"/>
<dbReference type="PROSITE" id="PS50862">
    <property type="entry name" value="AA_TRNA_LIGASE_II"/>
    <property type="match status" value="1"/>
</dbReference>
<dbReference type="AlphaFoldDB" id="A0AB94IWG9"/>
<keyword evidence="5 7" id="KW-0030">Aminoacyl-tRNA synthetase</keyword>
<comment type="similarity">
    <text evidence="7">Belongs to the class-II aminoacyl-tRNA synthetase family.</text>
</comment>
<dbReference type="InterPro" id="IPR012340">
    <property type="entry name" value="NA-bd_OB-fold"/>
</dbReference>
<evidence type="ECO:0000256" key="2">
    <source>
        <dbReference type="ARBA" id="ARBA00022723"/>
    </source>
</evidence>
<dbReference type="CDD" id="cd04322">
    <property type="entry name" value="LysRS_N"/>
    <property type="match status" value="1"/>
</dbReference>
<dbReference type="GO" id="GO:0004824">
    <property type="term" value="F:lysine-tRNA ligase activity"/>
    <property type="evidence" value="ECO:0007669"/>
    <property type="project" value="UniProtKB-UniRule"/>
</dbReference>
<dbReference type="GO" id="GO:0000049">
    <property type="term" value="F:tRNA binding"/>
    <property type="evidence" value="ECO:0007669"/>
    <property type="project" value="TreeGrafter"/>
</dbReference>
<dbReference type="PANTHER" id="PTHR42918">
    <property type="entry name" value="LYSYL-TRNA SYNTHETASE"/>
    <property type="match status" value="1"/>
</dbReference>
<comment type="subcellular location">
    <subcellularLocation>
        <location evidence="7">Cytoplasm</location>
    </subcellularLocation>
</comment>
<comment type="cofactor">
    <cofactor evidence="7 8">
        <name>Mg(2+)</name>
        <dbReference type="ChEBI" id="CHEBI:18420"/>
    </cofactor>
    <text evidence="7 8">Binds 3 Mg(2+) ions per subunit.</text>
</comment>
<dbReference type="NCBIfam" id="TIGR00499">
    <property type="entry name" value="lysS_bact"/>
    <property type="match status" value="1"/>
</dbReference>
<reference evidence="12" key="1">
    <citation type="submission" date="2010-03" db="EMBL/GenBank/DDBJ databases">
        <title>The genome sequence of Synergistetes sp. SGP1.</title>
        <authorList>
            <consortium name="metaHIT consortium -- http://www.metahit.eu/"/>
            <person name="Pajon A."/>
            <person name="Turner K."/>
            <person name="Parkhill J."/>
            <person name="Wade W."/>
            <person name="Vartoukian S."/>
        </authorList>
    </citation>
    <scope>NUCLEOTIDE SEQUENCE [LARGE SCALE GENOMIC DNA]</scope>
    <source>
        <strain evidence="12">SGP1</strain>
    </source>
</reference>
<evidence type="ECO:0000313" key="12">
    <source>
        <dbReference type="Proteomes" id="UP000008957"/>
    </source>
</evidence>
<feature type="binding site" evidence="7">
    <location>
        <position position="428"/>
    </location>
    <ligand>
        <name>Mg(2+)</name>
        <dbReference type="ChEBI" id="CHEBI:18420"/>
        <label>2</label>
    </ligand>
</feature>
<keyword evidence="1 7" id="KW-0436">Ligase</keyword>
<protein>
    <recommendedName>
        <fullName evidence="7">Lysine--tRNA ligase</fullName>
        <ecNumber evidence="7">6.1.1.6</ecNumber>
    </recommendedName>
    <alternativeName>
        <fullName evidence="7">Lysyl-tRNA synthetase</fullName>
        <shortName evidence="7">LysRS</shortName>
    </alternativeName>
</protein>
<gene>
    <name evidence="7" type="primary">lysS</name>
    <name evidence="11" type="ORF">SY1_06850</name>
</gene>
<evidence type="ECO:0000256" key="8">
    <source>
        <dbReference type="RuleBase" id="RU000336"/>
    </source>
</evidence>
<dbReference type="InterPro" id="IPR018149">
    <property type="entry name" value="Lys-tRNA-synth_II_C"/>
</dbReference>
<dbReference type="Gene3D" id="3.30.930.10">
    <property type="entry name" value="Bira Bifunctional Protein, Domain 2"/>
    <property type="match status" value="1"/>
</dbReference>
<dbReference type="Pfam" id="PF01336">
    <property type="entry name" value="tRNA_anti-codon"/>
    <property type="match status" value="1"/>
</dbReference>
<comment type="catalytic activity">
    <reaction evidence="6 7 8">
        <text>tRNA(Lys) + L-lysine + ATP = L-lysyl-tRNA(Lys) + AMP + diphosphate</text>
        <dbReference type="Rhea" id="RHEA:20792"/>
        <dbReference type="Rhea" id="RHEA-COMP:9696"/>
        <dbReference type="Rhea" id="RHEA-COMP:9697"/>
        <dbReference type="ChEBI" id="CHEBI:30616"/>
        <dbReference type="ChEBI" id="CHEBI:32551"/>
        <dbReference type="ChEBI" id="CHEBI:33019"/>
        <dbReference type="ChEBI" id="CHEBI:78442"/>
        <dbReference type="ChEBI" id="CHEBI:78529"/>
        <dbReference type="ChEBI" id="CHEBI:456215"/>
        <dbReference type="EC" id="6.1.1.6"/>
    </reaction>
</comment>
<feature type="binding site" evidence="7">
    <location>
        <position position="428"/>
    </location>
    <ligand>
        <name>Mg(2+)</name>
        <dbReference type="ChEBI" id="CHEBI:18420"/>
        <label>1</label>
    </ligand>
</feature>
<feature type="coiled-coil region" evidence="9">
    <location>
        <begin position="290"/>
        <end position="317"/>
    </location>
</feature>
<dbReference type="InterPro" id="IPR044136">
    <property type="entry name" value="Lys-tRNA-ligase_II_N"/>
</dbReference>
<organism evidence="11 12">
    <name type="scientific">Fretibacterium fastidiosum</name>
    <dbReference type="NCBI Taxonomy" id="651822"/>
    <lineage>
        <taxon>Bacteria</taxon>
        <taxon>Thermotogati</taxon>
        <taxon>Synergistota</taxon>
        <taxon>Synergistia</taxon>
        <taxon>Synergistales</taxon>
        <taxon>Aminobacteriaceae</taxon>
        <taxon>Fretibacterium</taxon>
    </lineage>
</organism>
<sequence>MENAVKGPGQGGLEQEGADNEVVRQMKEKLLRLRREEGFDPYVAETWDCRDHLADVRCRFEHLAPEESDETVTLSTAGRLMTLRRQGRTTFADLADETGRIQLYFQVNALGEKPYEFLKKWVDTGDWLGVVGHPCRTKRGELTIQVTDYKLLSKSIRPLPEKWHGLTDTETRYRRRYMDLIANPEVREVFRKRSKIISSFRETLEAHGSLEVETPILSVLAGGANARPFKTFHNALGLDMYLRIAVELYLKRLVVGMMGRVYEIGRNFRNEGIDTMHNPEFTMMEVYWPYANYEDMMNLAEELIRNAAKAIGTLEIEWNGVKADLSRPFRRITMLDAVKEYAGVDLSAVTDDEAARKIAREKGLGGDLKGTESRFAVLNLLYEAFCEEKMVQPTFVMGHPTEISPLSKRDPENPDYTHRFELFMFGKEVANAFSELNDPLDQRARFEDQMRKKEAGDDEAHAFDEDFINAIEVGLPPTGGMGIGMDRLVMFLTGARSIRDVILFPAMKPNE</sequence>
<evidence type="ECO:0000259" key="10">
    <source>
        <dbReference type="PROSITE" id="PS50862"/>
    </source>
</evidence>
<keyword evidence="9" id="KW-0175">Coiled coil</keyword>
<evidence type="ECO:0000256" key="6">
    <source>
        <dbReference type="ARBA" id="ARBA00048573"/>
    </source>
</evidence>
<evidence type="ECO:0000256" key="7">
    <source>
        <dbReference type="HAMAP-Rule" id="MF_00252"/>
    </source>
</evidence>
<dbReference type="GO" id="GO:0006430">
    <property type="term" value="P:lysyl-tRNA aminoacylation"/>
    <property type="evidence" value="ECO:0007669"/>
    <property type="project" value="UniProtKB-UniRule"/>
</dbReference>
<dbReference type="SUPFAM" id="SSF55681">
    <property type="entry name" value="Class II aaRS and biotin synthetases"/>
    <property type="match status" value="1"/>
</dbReference>
<evidence type="ECO:0000313" key="11">
    <source>
        <dbReference type="EMBL" id="CBL28044.1"/>
    </source>
</evidence>
<dbReference type="PANTHER" id="PTHR42918:SF15">
    <property type="entry name" value="LYSINE--TRNA LIGASE, CHLOROPLASTIC_MITOCHONDRIAL"/>
    <property type="match status" value="1"/>
</dbReference>
<dbReference type="Proteomes" id="UP000008957">
    <property type="component" value="Chromosome"/>
</dbReference>
<evidence type="ECO:0000256" key="5">
    <source>
        <dbReference type="ARBA" id="ARBA00023146"/>
    </source>
</evidence>
<reference evidence="11 12" key="2">
    <citation type="submission" date="2010-03" db="EMBL/GenBank/DDBJ databases">
        <authorList>
            <person name="Pajon A."/>
        </authorList>
    </citation>
    <scope>NUCLEOTIDE SEQUENCE [LARGE SCALE GENOMIC DNA]</scope>
    <source>
        <strain evidence="11 12">SGP1</strain>
    </source>
</reference>
<proteinExistence type="inferred from homology"/>
<keyword evidence="4 7" id="KW-0067">ATP-binding</keyword>
<dbReference type="NCBIfam" id="NF001756">
    <property type="entry name" value="PRK00484.1"/>
    <property type="match status" value="1"/>
</dbReference>
<dbReference type="GO" id="GO:0005829">
    <property type="term" value="C:cytosol"/>
    <property type="evidence" value="ECO:0007669"/>
    <property type="project" value="TreeGrafter"/>
</dbReference>
<dbReference type="GO" id="GO:0000287">
    <property type="term" value="F:magnesium ion binding"/>
    <property type="evidence" value="ECO:0007669"/>
    <property type="project" value="UniProtKB-UniRule"/>
</dbReference>
<dbReference type="GO" id="GO:0005524">
    <property type="term" value="F:ATP binding"/>
    <property type="evidence" value="ECO:0007669"/>
    <property type="project" value="UniProtKB-UniRule"/>
</dbReference>
<dbReference type="InterPro" id="IPR006195">
    <property type="entry name" value="aa-tRNA-synth_II"/>
</dbReference>
<dbReference type="CDD" id="cd00775">
    <property type="entry name" value="LysRS_core"/>
    <property type="match status" value="1"/>
</dbReference>
<feature type="binding site" evidence="7">
    <location>
        <position position="421"/>
    </location>
    <ligand>
        <name>Mg(2+)</name>
        <dbReference type="ChEBI" id="CHEBI:18420"/>
        <label>1</label>
    </ligand>
</feature>
<dbReference type="Gene3D" id="2.40.50.140">
    <property type="entry name" value="Nucleic acid-binding proteins"/>
    <property type="match status" value="1"/>
</dbReference>
<keyword evidence="7 8" id="KW-0460">Magnesium</keyword>
<dbReference type="RefSeq" id="WP_015556191.1">
    <property type="nucleotide sequence ID" value="NC_021038.1"/>
</dbReference>
<evidence type="ECO:0000256" key="9">
    <source>
        <dbReference type="SAM" id="Coils"/>
    </source>
</evidence>
<dbReference type="InterPro" id="IPR004365">
    <property type="entry name" value="NA-bd_OB_tRNA"/>
</dbReference>
<comment type="subunit">
    <text evidence="7">Homodimer.</text>
</comment>
<dbReference type="InterPro" id="IPR004364">
    <property type="entry name" value="Aa-tRNA-synt_II"/>
</dbReference>
<keyword evidence="7" id="KW-0648">Protein biosynthesis</keyword>
<keyword evidence="2 7" id="KW-0479">Metal-binding</keyword>
<dbReference type="PRINTS" id="PR00982">
    <property type="entry name" value="TRNASYNTHLYS"/>
</dbReference>
<evidence type="ECO:0000256" key="3">
    <source>
        <dbReference type="ARBA" id="ARBA00022741"/>
    </source>
</evidence>
<dbReference type="HAMAP" id="MF_00252">
    <property type="entry name" value="Lys_tRNA_synth_class2"/>
    <property type="match status" value="1"/>
</dbReference>
<feature type="domain" description="Aminoacyl-transfer RNA synthetases class-II family profile" evidence="10">
    <location>
        <begin position="190"/>
        <end position="509"/>
    </location>
</feature>